<dbReference type="EMBL" id="JAATEN010000010">
    <property type="protein sequence ID" value="NJQ01880.1"/>
    <property type="molecule type" value="Genomic_DNA"/>
</dbReference>
<keyword evidence="2" id="KW-0472">Membrane</keyword>
<feature type="region of interest" description="Disordered" evidence="1">
    <location>
        <begin position="61"/>
        <end position="111"/>
    </location>
</feature>
<evidence type="ECO:0000256" key="3">
    <source>
        <dbReference type="SAM" id="SignalP"/>
    </source>
</evidence>
<protein>
    <recommendedName>
        <fullName evidence="6">Peptidase</fullName>
    </recommendedName>
</protein>
<sequence>MAQRRALAVRAAAVLTAVPALAVPVAPTALASSTPVTAGAAPTPAAAASAVTGLRVRGLPGAPASAPGAASAPGPGPASALAPAPAPGQARAPGTASVPDPVAPSPAADPASFSVPARLVRAATGPGDRAGGPYCGDRDSPDFPLRAEVAGGPRGYTAGGGRRHWTVTLRNTTDRACRAVHPVAVLADRTRELAAADIEMEFHDPFAGRWRPVTLETSDRHEHIAVFDRFPGLTVPAGGTVTTSVRLRFTSGGTARPADNAVRLTLAAVQRRGDDGDWVGSAPPYDFTIRGGRTSPDGPGPAGDGTRTRPPALARSGSGGPLPWAAVAAGLCLALGAALLAASRGTRR</sequence>
<feature type="chain" id="PRO_5047504843" description="Peptidase" evidence="3">
    <location>
        <begin position="23"/>
        <end position="348"/>
    </location>
</feature>
<keyword evidence="3" id="KW-0732">Signal</keyword>
<keyword evidence="5" id="KW-1185">Reference proteome</keyword>
<feature type="transmembrane region" description="Helical" evidence="2">
    <location>
        <begin position="322"/>
        <end position="342"/>
    </location>
</feature>
<feature type="signal peptide" evidence="3">
    <location>
        <begin position="1"/>
        <end position="22"/>
    </location>
</feature>
<evidence type="ECO:0000256" key="1">
    <source>
        <dbReference type="SAM" id="MobiDB-lite"/>
    </source>
</evidence>
<evidence type="ECO:0000313" key="4">
    <source>
        <dbReference type="EMBL" id="NJQ01880.1"/>
    </source>
</evidence>
<evidence type="ECO:0000313" key="5">
    <source>
        <dbReference type="Proteomes" id="UP000695264"/>
    </source>
</evidence>
<evidence type="ECO:0000256" key="2">
    <source>
        <dbReference type="SAM" id="Phobius"/>
    </source>
</evidence>
<dbReference type="Proteomes" id="UP000695264">
    <property type="component" value="Unassembled WGS sequence"/>
</dbReference>
<gene>
    <name evidence="4" type="ORF">HCK00_15395</name>
</gene>
<reference evidence="4 5" key="1">
    <citation type="submission" date="2020-03" db="EMBL/GenBank/DDBJ databases">
        <title>WGS of actinomycetes isolated from Thailand.</title>
        <authorList>
            <person name="Thawai C."/>
        </authorList>
    </citation>
    <scope>NUCLEOTIDE SEQUENCE [LARGE SCALE GENOMIC DNA]</scope>
    <source>
        <strain evidence="4 5">PLAI 1-29</strain>
    </source>
</reference>
<dbReference type="RefSeq" id="WP_168102506.1">
    <property type="nucleotide sequence ID" value="NZ_JAATEN010000010.1"/>
</dbReference>
<feature type="region of interest" description="Disordered" evidence="1">
    <location>
        <begin position="286"/>
        <end position="317"/>
    </location>
</feature>
<organism evidence="4 5">
    <name type="scientific">Streptomyces zingiberis</name>
    <dbReference type="NCBI Taxonomy" id="2053010"/>
    <lineage>
        <taxon>Bacteria</taxon>
        <taxon>Bacillati</taxon>
        <taxon>Actinomycetota</taxon>
        <taxon>Actinomycetes</taxon>
        <taxon>Kitasatosporales</taxon>
        <taxon>Streptomycetaceae</taxon>
        <taxon>Streptomyces</taxon>
    </lineage>
</organism>
<feature type="region of interest" description="Disordered" evidence="1">
    <location>
        <begin position="123"/>
        <end position="145"/>
    </location>
</feature>
<name>A0ABX1BZI9_9ACTN</name>
<keyword evidence="2" id="KW-0812">Transmembrane</keyword>
<keyword evidence="2" id="KW-1133">Transmembrane helix</keyword>
<accession>A0ABX1BZI9</accession>
<comment type="caution">
    <text evidence="4">The sequence shown here is derived from an EMBL/GenBank/DDBJ whole genome shotgun (WGS) entry which is preliminary data.</text>
</comment>
<evidence type="ECO:0008006" key="6">
    <source>
        <dbReference type="Google" id="ProtNLM"/>
    </source>
</evidence>
<proteinExistence type="predicted"/>